<dbReference type="InterPro" id="IPR013830">
    <property type="entry name" value="SGNH_hydro"/>
</dbReference>
<feature type="domain" description="SGNH hydrolase-type esterase" evidence="1">
    <location>
        <begin position="60"/>
        <end position="223"/>
    </location>
</feature>
<dbReference type="InterPro" id="IPR036514">
    <property type="entry name" value="SGNH_hydro_sf"/>
</dbReference>
<dbReference type="EMBL" id="VSSQ01000125">
    <property type="protein sequence ID" value="MPL79324.1"/>
    <property type="molecule type" value="Genomic_DNA"/>
</dbReference>
<dbReference type="SUPFAM" id="SSF52266">
    <property type="entry name" value="SGNH hydrolase"/>
    <property type="match status" value="1"/>
</dbReference>
<dbReference type="Pfam" id="PF13472">
    <property type="entry name" value="Lipase_GDSL_2"/>
    <property type="match status" value="1"/>
</dbReference>
<comment type="caution">
    <text evidence="2">The sequence shown here is derived from an EMBL/GenBank/DDBJ whole genome shotgun (WGS) entry which is preliminary data.</text>
</comment>
<dbReference type="PANTHER" id="PTHR30383">
    <property type="entry name" value="THIOESTERASE 1/PROTEASE 1/LYSOPHOSPHOLIPASE L1"/>
    <property type="match status" value="1"/>
</dbReference>
<dbReference type="AlphaFoldDB" id="A0A644UK54"/>
<gene>
    <name evidence="2" type="ORF">SDC9_25200</name>
</gene>
<dbReference type="Gene3D" id="3.40.50.1110">
    <property type="entry name" value="SGNH hydrolase"/>
    <property type="match status" value="1"/>
</dbReference>
<dbReference type="CDD" id="cd04501">
    <property type="entry name" value="SGNH_hydrolase_like_4"/>
    <property type="match status" value="1"/>
</dbReference>
<name>A0A644UK54_9ZZZZ</name>
<accession>A0A644UK54</accession>
<proteinExistence type="predicted"/>
<evidence type="ECO:0000313" key="2">
    <source>
        <dbReference type="EMBL" id="MPL79324.1"/>
    </source>
</evidence>
<reference evidence="2" key="1">
    <citation type="submission" date="2019-08" db="EMBL/GenBank/DDBJ databases">
        <authorList>
            <person name="Kucharzyk K."/>
            <person name="Murdoch R.W."/>
            <person name="Higgins S."/>
            <person name="Loffler F."/>
        </authorList>
    </citation>
    <scope>NUCLEOTIDE SEQUENCE</scope>
</reference>
<dbReference type="GO" id="GO:0004622">
    <property type="term" value="F:phosphatidylcholine lysophospholipase activity"/>
    <property type="evidence" value="ECO:0007669"/>
    <property type="project" value="TreeGrafter"/>
</dbReference>
<evidence type="ECO:0000259" key="1">
    <source>
        <dbReference type="Pfam" id="PF13472"/>
    </source>
</evidence>
<dbReference type="PANTHER" id="PTHR30383:SF5">
    <property type="entry name" value="SGNH HYDROLASE-TYPE ESTERASE DOMAIN-CONTAINING PROTEIN"/>
    <property type="match status" value="1"/>
</dbReference>
<organism evidence="2">
    <name type="scientific">bioreactor metagenome</name>
    <dbReference type="NCBI Taxonomy" id="1076179"/>
    <lineage>
        <taxon>unclassified sequences</taxon>
        <taxon>metagenomes</taxon>
        <taxon>ecological metagenomes</taxon>
    </lineage>
</organism>
<protein>
    <recommendedName>
        <fullName evidence="1">SGNH hydrolase-type esterase domain-containing protein</fullName>
    </recommendedName>
</protein>
<sequence length="237" mass="26791">MSNLIYILISYIMKRVGKWFFMTVCVLLTSSAFAQVKDWAQFNRYAEANKNVKVPAKVVFMGNSITDGWWPADSAFFISNGYVDRGIGGQTTSEMLVRFRADVINLKPKVVVIMAGTNDIAQNNGYISLENAFGNIVSMVELARFNKITPILCSVMPAYEFGWRKGMEPAGKIIKLNEMIKAYADKHKLVYVDYHSALKDERNGLPAKYSHDEVHPTLEAYKIMESIVQKAIQKVLK</sequence>
<dbReference type="InterPro" id="IPR051532">
    <property type="entry name" value="Ester_Hydrolysis_Enzymes"/>
</dbReference>